<dbReference type="InterPro" id="IPR036116">
    <property type="entry name" value="FN3_sf"/>
</dbReference>
<dbReference type="InterPro" id="IPR013783">
    <property type="entry name" value="Ig-like_fold"/>
</dbReference>
<dbReference type="Pfam" id="PF00932">
    <property type="entry name" value="LTD"/>
    <property type="match status" value="1"/>
</dbReference>
<proteinExistence type="predicted"/>
<feature type="domain" description="Fibronectin type-III" evidence="2">
    <location>
        <begin position="215"/>
        <end position="308"/>
    </location>
</feature>
<dbReference type="InterPro" id="IPR003961">
    <property type="entry name" value="FN3_dom"/>
</dbReference>
<dbReference type="InterPro" id="IPR001322">
    <property type="entry name" value="Lamin_tail_dom"/>
</dbReference>
<dbReference type="SUPFAM" id="SSF74853">
    <property type="entry name" value="Lamin A/C globular tail domain"/>
    <property type="match status" value="1"/>
</dbReference>
<feature type="chain" id="PRO_5046698745" evidence="1">
    <location>
        <begin position="31"/>
        <end position="627"/>
    </location>
</feature>
<dbReference type="PROSITE" id="PS51841">
    <property type="entry name" value="LTD"/>
    <property type="match status" value="1"/>
</dbReference>
<dbReference type="InterPro" id="IPR036415">
    <property type="entry name" value="Lamin_tail_dom_sf"/>
</dbReference>
<dbReference type="EMBL" id="JAEQNB010000001">
    <property type="protein sequence ID" value="MBL0385781.1"/>
    <property type="molecule type" value="Genomic_DNA"/>
</dbReference>
<evidence type="ECO:0000259" key="3">
    <source>
        <dbReference type="PROSITE" id="PS51841"/>
    </source>
</evidence>
<keyword evidence="5" id="KW-1185">Reference proteome</keyword>
<evidence type="ECO:0000256" key="1">
    <source>
        <dbReference type="SAM" id="SignalP"/>
    </source>
</evidence>
<evidence type="ECO:0000313" key="4">
    <source>
        <dbReference type="EMBL" id="MBL0385781.1"/>
    </source>
</evidence>
<dbReference type="Gene3D" id="2.60.40.10">
    <property type="entry name" value="Immunoglobulins"/>
    <property type="match status" value="1"/>
</dbReference>
<gene>
    <name evidence="4" type="ORF">JJB07_03885</name>
</gene>
<protein>
    <submittedName>
        <fullName evidence="4">Lamin tail domain-containing protein</fullName>
    </submittedName>
</protein>
<comment type="caution">
    <text evidence="4">The sequence shown here is derived from an EMBL/GenBank/DDBJ whole genome shotgun (WGS) entry which is preliminary data.</text>
</comment>
<evidence type="ECO:0000259" key="2">
    <source>
        <dbReference type="PROSITE" id="PS50853"/>
    </source>
</evidence>
<evidence type="ECO:0000313" key="5">
    <source>
        <dbReference type="Proteomes" id="UP000602284"/>
    </source>
</evidence>
<name>A0ABS1J693_9BACL</name>
<dbReference type="Proteomes" id="UP000602284">
    <property type="component" value="Unassembled WGS sequence"/>
</dbReference>
<accession>A0ABS1J693</accession>
<feature type="domain" description="LTD" evidence="3">
    <location>
        <begin position="26"/>
        <end position="180"/>
    </location>
</feature>
<dbReference type="Gene3D" id="2.60.40.1260">
    <property type="entry name" value="Lamin Tail domain"/>
    <property type="match status" value="1"/>
</dbReference>
<dbReference type="SMART" id="SM00060">
    <property type="entry name" value="FN3"/>
    <property type="match status" value="1"/>
</dbReference>
<organism evidence="4 5">
    <name type="scientific">Tumebacillus amylolyticus</name>
    <dbReference type="NCBI Taxonomy" id="2801339"/>
    <lineage>
        <taxon>Bacteria</taxon>
        <taxon>Bacillati</taxon>
        <taxon>Bacillota</taxon>
        <taxon>Bacilli</taxon>
        <taxon>Bacillales</taxon>
        <taxon>Alicyclobacillaceae</taxon>
        <taxon>Tumebacillus</taxon>
    </lineage>
</organism>
<reference evidence="4 5" key="1">
    <citation type="submission" date="2021-01" db="EMBL/GenBank/DDBJ databases">
        <title>Tumebacillus sp. strain ITR2 16S ribosomal RNA gene Genome sequencing and assembly.</title>
        <authorList>
            <person name="Kang M."/>
        </authorList>
    </citation>
    <scope>NUCLEOTIDE SEQUENCE [LARGE SCALE GENOMIC DNA]</scope>
    <source>
        <strain evidence="4 5">ITR2</strain>
    </source>
</reference>
<keyword evidence="1" id="KW-0732">Signal</keyword>
<dbReference type="RefSeq" id="WP_201631279.1">
    <property type="nucleotide sequence ID" value="NZ_JAEQNB010000001.1"/>
</dbReference>
<dbReference type="SUPFAM" id="SSF49265">
    <property type="entry name" value="Fibronectin type III"/>
    <property type="match status" value="1"/>
</dbReference>
<dbReference type="CDD" id="cd00063">
    <property type="entry name" value="FN3"/>
    <property type="match status" value="1"/>
</dbReference>
<dbReference type="PROSITE" id="PS50853">
    <property type="entry name" value="FN3"/>
    <property type="match status" value="1"/>
</dbReference>
<feature type="signal peptide" evidence="1">
    <location>
        <begin position="1"/>
        <end position="30"/>
    </location>
</feature>
<sequence length="627" mass="67291">MKLISKSMFRFCAVLLALPLVTPTIHSASANTYSVPKLLITEVTPDSKTVGGGTGTPDAFEFVELYNTTSSTINLKNYRILYETPTQYEWTITTDKYIAPKSTFIVWIKSDSSATLADFNANYGTSLTSSQVFEVSAAGMANTASRTLSIAASDNVKISTASYDPENVAENIGIPYLYPTDGTNTMRLLSTDASKASPGSVFAGQVPPSAWDDVDPATPTGVTAKPGSGQVTLSWNANTESDLAFYRVYVDGVHYHTYRKETRSAVITGLNPEEDHTFEVTAVDTSNNASLKKAINSAALSIAITQQSVVGTPSGSFPEYTTFFSKATAGPIIPALAQDLTPQGMTYVASKNWFLVSHYREDGGSSMISVIDASTNKLLKSMTLYNADKTPSTGHVGGISATATDVWVTVGSSMARIPLTDIVNVANRDRVYIADKFPSVTKASFSTAANNILWVGEFYEDPDYLTDTTHYKTTRTGTAHHAWMAGYKLDPTTGKLPAGKYSGGSTPVTPDYILSIADDIQGATVMSDGRFILSTSYGRTNDSDLYVYQNVLSQSPHYYSTVNGTSVPSYFLDHNSCTTALTAPPMTEGLANMSGSLYVLFESGASSYTSGGKYPIDNIYKVNVTGL</sequence>